<organism evidence="7 8">
    <name type="scientific">Rhodopirellula sallentina SM41</name>
    <dbReference type="NCBI Taxonomy" id="1263870"/>
    <lineage>
        <taxon>Bacteria</taxon>
        <taxon>Pseudomonadati</taxon>
        <taxon>Planctomycetota</taxon>
        <taxon>Planctomycetia</taxon>
        <taxon>Pirellulales</taxon>
        <taxon>Pirellulaceae</taxon>
        <taxon>Rhodopirellula</taxon>
    </lineage>
</organism>
<keyword evidence="2" id="KW-0547">Nucleotide-binding</keyword>
<dbReference type="Pfam" id="PF00288">
    <property type="entry name" value="GHMP_kinases_N"/>
    <property type="match status" value="1"/>
</dbReference>
<keyword evidence="3" id="KW-0418">Kinase</keyword>
<evidence type="ECO:0000256" key="2">
    <source>
        <dbReference type="ARBA" id="ARBA00022741"/>
    </source>
</evidence>
<sequence length="365" mass="38862">MNALRITTGARLHFGLLDVVAPFGGCGVMVDQPATVVEARRASQFGYSQVNAPVDHRDRAVAVARRIADMVEPNGPLPGVHVSVRNLAPPHSGLGSGTQLSLAISEAILRVAPECFGDAAGADTPDTDVPNIETPEDVFSASGEPVAGAAPLSGELWLRGADRGRRSAVGTHGYRLGGFLVEGVDRDGGEAIPNPLNLRLEMPLSWRVAILLPVAPVFGAGSVSGEQEQAHFDALSPVPRERRSEMTALLKDSLVPAIRDEDFERFCAATTKYNRLSGELFAPVQGGAYNGDETAALIERLLGEGFGGVGQSSWGPGVFVWHRDEASLLAFRDSWSHPGYRILTTCPKRDGRIAEWIADDDDPGK</sequence>
<feature type="domain" description="GHMP kinase N-terminal" evidence="5">
    <location>
        <begin position="66"/>
        <end position="111"/>
    </location>
</feature>
<keyword evidence="1" id="KW-0808">Transferase</keyword>
<evidence type="ECO:0000256" key="4">
    <source>
        <dbReference type="ARBA" id="ARBA00022840"/>
    </source>
</evidence>
<dbReference type="PANTHER" id="PTHR20861:SF1">
    <property type="entry name" value="HOMOSERINE KINASE"/>
    <property type="match status" value="1"/>
</dbReference>
<comment type="caution">
    <text evidence="7">The sequence shown here is derived from an EMBL/GenBank/DDBJ whole genome shotgun (WGS) entry which is preliminary data.</text>
</comment>
<proteinExistence type="predicted"/>
<feature type="domain" description="GHMP kinase C-terminal" evidence="6">
    <location>
        <begin position="255"/>
        <end position="338"/>
    </location>
</feature>
<keyword evidence="4" id="KW-0067">ATP-binding</keyword>
<accession>M5TTR5</accession>
<dbReference type="Pfam" id="PF08544">
    <property type="entry name" value="GHMP_kinases_C"/>
    <property type="match status" value="1"/>
</dbReference>
<dbReference type="PANTHER" id="PTHR20861">
    <property type="entry name" value="HOMOSERINE/4-DIPHOSPHOCYTIDYL-2-C-METHYL-D-ERYTHRITOL KINASE"/>
    <property type="match status" value="1"/>
</dbReference>
<reference evidence="7 8" key="1">
    <citation type="journal article" date="2013" name="Mar. Genomics">
        <title>Expression of sulfatases in Rhodopirellula baltica and the diversity of sulfatases in the genus Rhodopirellula.</title>
        <authorList>
            <person name="Wegner C.E."/>
            <person name="Richter-Heitmann T."/>
            <person name="Klindworth A."/>
            <person name="Klockow C."/>
            <person name="Richter M."/>
            <person name="Achstetter T."/>
            <person name="Glockner F.O."/>
            <person name="Harder J."/>
        </authorList>
    </citation>
    <scope>NUCLEOTIDE SEQUENCE [LARGE SCALE GENOMIC DNA]</scope>
    <source>
        <strain evidence="7 8">SM41</strain>
    </source>
</reference>
<gene>
    <name evidence="7" type="ORF">RSSM_06156</name>
</gene>
<dbReference type="InterPro" id="IPR020568">
    <property type="entry name" value="Ribosomal_Su5_D2-typ_SF"/>
</dbReference>
<dbReference type="GO" id="GO:0005524">
    <property type="term" value="F:ATP binding"/>
    <property type="evidence" value="ECO:0007669"/>
    <property type="project" value="UniProtKB-KW"/>
</dbReference>
<evidence type="ECO:0000256" key="3">
    <source>
        <dbReference type="ARBA" id="ARBA00022777"/>
    </source>
</evidence>
<protein>
    <submittedName>
        <fullName evidence="7">Beta-ribofuranosylaminobenzene 5'-phosphate synthase family</fullName>
    </submittedName>
</protein>
<dbReference type="PIRSF" id="PIRSF004884">
    <property type="entry name" value="Sugar_kin_arch"/>
    <property type="match status" value="1"/>
</dbReference>
<dbReference type="InterPro" id="IPR004422">
    <property type="entry name" value="RFAP_synthase"/>
</dbReference>
<evidence type="ECO:0000256" key="1">
    <source>
        <dbReference type="ARBA" id="ARBA00022679"/>
    </source>
</evidence>
<evidence type="ECO:0000259" key="6">
    <source>
        <dbReference type="Pfam" id="PF08544"/>
    </source>
</evidence>
<dbReference type="SUPFAM" id="SSF54211">
    <property type="entry name" value="Ribosomal protein S5 domain 2-like"/>
    <property type="match status" value="1"/>
</dbReference>
<dbReference type="InterPro" id="IPR013750">
    <property type="entry name" value="GHMP_kinase_C_dom"/>
</dbReference>
<dbReference type="RefSeq" id="WP_008687737.1">
    <property type="nucleotide sequence ID" value="NZ_ANOH01000431.1"/>
</dbReference>
<dbReference type="OrthoDB" id="1492801at2"/>
<keyword evidence="8" id="KW-1185">Reference proteome</keyword>
<evidence type="ECO:0000313" key="8">
    <source>
        <dbReference type="Proteomes" id="UP000011885"/>
    </source>
</evidence>
<dbReference type="Proteomes" id="UP000011885">
    <property type="component" value="Unassembled WGS sequence"/>
</dbReference>
<dbReference type="EMBL" id="ANOH01000431">
    <property type="protein sequence ID" value="EMI52444.1"/>
    <property type="molecule type" value="Genomic_DNA"/>
</dbReference>
<dbReference type="AlphaFoldDB" id="M5TTR5"/>
<name>M5TTR5_9BACT</name>
<evidence type="ECO:0000313" key="7">
    <source>
        <dbReference type="EMBL" id="EMI52444.1"/>
    </source>
</evidence>
<evidence type="ECO:0000259" key="5">
    <source>
        <dbReference type="Pfam" id="PF00288"/>
    </source>
</evidence>
<dbReference type="PATRIC" id="fig|1263870.3.peg.6521"/>
<dbReference type="InterPro" id="IPR006204">
    <property type="entry name" value="GHMP_kinase_N_dom"/>
</dbReference>
<dbReference type="GO" id="GO:0016301">
    <property type="term" value="F:kinase activity"/>
    <property type="evidence" value="ECO:0007669"/>
    <property type="project" value="UniProtKB-KW"/>
</dbReference>